<protein>
    <submittedName>
        <fullName evidence="2">BNIP2 protein</fullName>
    </submittedName>
</protein>
<accession>A0A850W156</accession>
<organism evidence="2 3">
    <name type="scientific">Fregata magnificens</name>
    <name type="common">Magnificent frigatebird</name>
    <dbReference type="NCBI Taxonomy" id="37042"/>
    <lineage>
        <taxon>Eukaryota</taxon>
        <taxon>Metazoa</taxon>
        <taxon>Chordata</taxon>
        <taxon>Craniata</taxon>
        <taxon>Vertebrata</taxon>
        <taxon>Euteleostomi</taxon>
        <taxon>Archelosauria</taxon>
        <taxon>Archosauria</taxon>
        <taxon>Dinosauria</taxon>
        <taxon>Saurischia</taxon>
        <taxon>Theropoda</taxon>
        <taxon>Coelurosauria</taxon>
        <taxon>Aves</taxon>
        <taxon>Neognathae</taxon>
        <taxon>Neoaves</taxon>
        <taxon>Aequornithes</taxon>
        <taxon>Suliformes</taxon>
        <taxon>Fregatidae</taxon>
        <taxon>Fregata</taxon>
    </lineage>
</organism>
<feature type="compositionally biased region" description="Acidic residues" evidence="1">
    <location>
        <begin position="27"/>
        <end position="51"/>
    </location>
</feature>
<evidence type="ECO:0000313" key="3">
    <source>
        <dbReference type="Proteomes" id="UP000632118"/>
    </source>
</evidence>
<dbReference type="EMBL" id="WAAD01013919">
    <property type="protein sequence ID" value="NWH46782.1"/>
    <property type="molecule type" value="Genomic_DNA"/>
</dbReference>
<feature type="region of interest" description="Disordered" evidence="1">
    <location>
        <begin position="22"/>
        <end position="51"/>
    </location>
</feature>
<dbReference type="InterPro" id="IPR022181">
    <property type="entry name" value="Bcl2-/adenovirus-E1B"/>
</dbReference>
<dbReference type="AlphaFoldDB" id="A0A850W156"/>
<evidence type="ECO:0000313" key="2">
    <source>
        <dbReference type="EMBL" id="NWH46782.1"/>
    </source>
</evidence>
<dbReference type="Proteomes" id="UP000632118">
    <property type="component" value="Unassembled WGS sequence"/>
</dbReference>
<dbReference type="OrthoDB" id="19923at2759"/>
<feature type="non-terminal residue" evidence="2">
    <location>
        <position position="1"/>
    </location>
</feature>
<reference evidence="2" key="1">
    <citation type="submission" date="2019-09" db="EMBL/GenBank/DDBJ databases">
        <title>Bird 10,000 Genomes (B10K) Project - Family phase.</title>
        <authorList>
            <person name="Zhang G."/>
        </authorList>
    </citation>
    <scope>NUCLEOTIDE SEQUENCE</scope>
    <source>
        <strain evidence="2">B10K-DU-002-48</strain>
        <tissue evidence="2">Muscle</tissue>
    </source>
</reference>
<comment type="caution">
    <text evidence="2">The sequence shown here is derived from an EMBL/GenBank/DDBJ whole genome shotgun (WGS) entry which is preliminary data.</text>
</comment>
<dbReference type="Pfam" id="PF12496">
    <property type="entry name" value="BNIP2"/>
    <property type="match status" value="1"/>
</dbReference>
<sequence length="116" mass="13190">EVNGTKVRKKLMAPDISLTLDHSEESVLSDDLDESGEIDLDDLDTPSENSNEFEWEGNIIAVTPNKLRKGSLTEYTAAEEKDDGRRWRMFRIGEQDHRVDMKAIEPYKKVISHGGK</sequence>
<evidence type="ECO:0000256" key="1">
    <source>
        <dbReference type="SAM" id="MobiDB-lite"/>
    </source>
</evidence>
<name>A0A850W156_FREMA</name>
<keyword evidence="3" id="KW-1185">Reference proteome</keyword>
<feature type="non-terminal residue" evidence="2">
    <location>
        <position position="116"/>
    </location>
</feature>
<proteinExistence type="predicted"/>
<gene>
    <name evidence="2" type="primary">Bnip2_0</name>
    <name evidence="2" type="ORF">FREMAG_R10953</name>
</gene>